<dbReference type="Pfam" id="PF00005">
    <property type="entry name" value="ABC_tran"/>
    <property type="match status" value="1"/>
</dbReference>
<keyword evidence="4 6" id="KW-0067">ATP-binding</keyword>
<dbReference type="InterPro" id="IPR050166">
    <property type="entry name" value="ABC_transporter_ATP-bind"/>
</dbReference>
<evidence type="ECO:0000313" key="7">
    <source>
        <dbReference type="Proteomes" id="UP000782610"/>
    </source>
</evidence>
<proteinExistence type="inferred from homology"/>
<dbReference type="Gene3D" id="3.40.50.300">
    <property type="entry name" value="P-loop containing nucleotide triphosphate hydrolases"/>
    <property type="match status" value="1"/>
</dbReference>
<dbReference type="SMART" id="SM00382">
    <property type="entry name" value="AAA"/>
    <property type="match status" value="1"/>
</dbReference>
<dbReference type="SUPFAM" id="SSF52540">
    <property type="entry name" value="P-loop containing nucleoside triphosphate hydrolases"/>
    <property type="match status" value="1"/>
</dbReference>
<evidence type="ECO:0000256" key="1">
    <source>
        <dbReference type="ARBA" id="ARBA00005417"/>
    </source>
</evidence>
<keyword evidence="2" id="KW-0813">Transport</keyword>
<dbReference type="InterPro" id="IPR003593">
    <property type="entry name" value="AAA+_ATPase"/>
</dbReference>
<evidence type="ECO:0000313" key="6">
    <source>
        <dbReference type="EMBL" id="MBI4923520.1"/>
    </source>
</evidence>
<evidence type="ECO:0000256" key="3">
    <source>
        <dbReference type="ARBA" id="ARBA00022741"/>
    </source>
</evidence>
<dbReference type="GO" id="GO:0005524">
    <property type="term" value="F:ATP binding"/>
    <property type="evidence" value="ECO:0007669"/>
    <property type="project" value="UniProtKB-KW"/>
</dbReference>
<dbReference type="InterPro" id="IPR027417">
    <property type="entry name" value="P-loop_NTPase"/>
</dbReference>
<sequence length="243" mass="25753">MADGPQLNIDIVAKRFAVLPVPLMVDLHLEVAAASVVALVGPSGVGKSTLLRMIAGIDTDFAGTIVIDGVPAATAPPAGFVFQDARLLPWLTAEANIRAVREATTPAEARDLLGRVGLAGYENAYPHELSGGMQRRVALARAFSVNPRLLLLDEPFVSLDRHLVTEVQQVFLDLVRDTSATVVLVTHLPEDAARLADRAILLTGQPARIIADIVLPGLRGTRGAAEISRLIDEIALPSSETAL</sequence>
<gene>
    <name evidence="6" type="ORF">HY834_17410</name>
</gene>
<feature type="domain" description="ABC transporter" evidence="5">
    <location>
        <begin position="7"/>
        <end position="229"/>
    </location>
</feature>
<dbReference type="InterPro" id="IPR017871">
    <property type="entry name" value="ABC_transporter-like_CS"/>
</dbReference>
<name>A0A933L5M3_9HYPH</name>
<dbReference type="GO" id="GO:0016887">
    <property type="term" value="F:ATP hydrolysis activity"/>
    <property type="evidence" value="ECO:0007669"/>
    <property type="project" value="InterPro"/>
</dbReference>
<dbReference type="PANTHER" id="PTHR42788">
    <property type="entry name" value="TAURINE IMPORT ATP-BINDING PROTEIN-RELATED"/>
    <property type="match status" value="1"/>
</dbReference>
<comment type="similarity">
    <text evidence="1">Belongs to the ABC transporter superfamily.</text>
</comment>
<keyword evidence="3" id="KW-0547">Nucleotide-binding</keyword>
<evidence type="ECO:0000256" key="2">
    <source>
        <dbReference type="ARBA" id="ARBA00022448"/>
    </source>
</evidence>
<dbReference type="PROSITE" id="PS50893">
    <property type="entry name" value="ABC_TRANSPORTER_2"/>
    <property type="match status" value="1"/>
</dbReference>
<dbReference type="EMBL" id="JACRAF010000057">
    <property type="protein sequence ID" value="MBI4923520.1"/>
    <property type="molecule type" value="Genomic_DNA"/>
</dbReference>
<dbReference type="PROSITE" id="PS00211">
    <property type="entry name" value="ABC_TRANSPORTER_1"/>
    <property type="match status" value="1"/>
</dbReference>
<dbReference type="PANTHER" id="PTHR42788:SF19">
    <property type="entry name" value="ALIPHATIC SULFONATES IMPORT ATP-BINDING PROTEIN SSUB 2"/>
    <property type="match status" value="1"/>
</dbReference>
<comment type="caution">
    <text evidence="6">The sequence shown here is derived from an EMBL/GenBank/DDBJ whole genome shotgun (WGS) entry which is preliminary data.</text>
</comment>
<dbReference type="AlphaFoldDB" id="A0A933L5M3"/>
<organism evidence="6 7">
    <name type="scientific">Devosia nanyangense</name>
    <dbReference type="NCBI Taxonomy" id="1228055"/>
    <lineage>
        <taxon>Bacteria</taxon>
        <taxon>Pseudomonadati</taxon>
        <taxon>Pseudomonadota</taxon>
        <taxon>Alphaproteobacteria</taxon>
        <taxon>Hyphomicrobiales</taxon>
        <taxon>Devosiaceae</taxon>
        <taxon>Devosia</taxon>
    </lineage>
</organism>
<reference evidence="6" key="1">
    <citation type="submission" date="2020-07" db="EMBL/GenBank/DDBJ databases">
        <title>Huge and variable diversity of episymbiotic CPR bacteria and DPANN archaea in groundwater ecosystems.</title>
        <authorList>
            <person name="He C.Y."/>
            <person name="Keren R."/>
            <person name="Whittaker M."/>
            <person name="Farag I.F."/>
            <person name="Doudna J."/>
            <person name="Cate J.H.D."/>
            <person name="Banfield J.F."/>
        </authorList>
    </citation>
    <scope>NUCLEOTIDE SEQUENCE</scope>
    <source>
        <strain evidence="6">NC_groundwater_1586_Pr3_B-0.1um_66_15</strain>
    </source>
</reference>
<dbReference type="InterPro" id="IPR003439">
    <property type="entry name" value="ABC_transporter-like_ATP-bd"/>
</dbReference>
<protein>
    <submittedName>
        <fullName evidence="6">ATP-binding cassette domain-containing protein</fullName>
    </submittedName>
</protein>
<accession>A0A933L5M3</accession>
<evidence type="ECO:0000259" key="5">
    <source>
        <dbReference type="PROSITE" id="PS50893"/>
    </source>
</evidence>
<dbReference type="Proteomes" id="UP000782610">
    <property type="component" value="Unassembled WGS sequence"/>
</dbReference>
<evidence type="ECO:0000256" key="4">
    <source>
        <dbReference type="ARBA" id="ARBA00022840"/>
    </source>
</evidence>